<accession>A0ABU6ULH5</accession>
<proteinExistence type="predicted"/>
<feature type="compositionally biased region" description="Basic and acidic residues" evidence="1">
    <location>
        <begin position="165"/>
        <end position="186"/>
    </location>
</feature>
<sequence length="393" mass="45535">MVHNEVIQEEEEEDEEEEGEDDWLYELLAELASSVESDDEEEVEEEIEKEVVEKKDEEETFFIATIFSGNKKVEEVIPSKCEDPGPYLVKCKIRGVDTLECLCDRGACGSVMPFELYEALDLGPLKKSKEVFTIVDARKTTEVFHLTLPPTPRRKGAHQFQIGNEEIKPDKPLKSEEGEKSEELKTDSVSLNSSTSTLKESFKRKGLRNAPPKLKKKKKKKKAPFNLEKKKEMKKKKKKKHEEDEPKKKVALKCSSFNKLLGKLRIFKEVLHHHKSMDTHLVKDNSKWKWQAREKYRQEHHPLELVVHHPTNNPHSKINCMRPPSMLKKQRPLKIEKLFMSVPSSFLKAQTHSRNGSWQEDGTSCMNQVFQSVYHGTGSFMQTELRKTSVRYS</sequence>
<gene>
    <name evidence="2" type="ORF">PIB30_061848</name>
</gene>
<protein>
    <submittedName>
        <fullName evidence="2">Uncharacterized protein</fullName>
    </submittedName>
</protein>
<feature type="region of interest" description="Disordered" evidence="1">
    <location>
        <begin position="148"/>
        <end position="248"/>
    </location>
</feature>
<organism evidence="2 3">
    <name type="scientific">Stylosanthes scabra</name>
    <dbReference type="NCBI Taxonomy" id="79078"/>
    <lineage>
        <taxon>Eukaryota</taxon>
        <taxon>Viridiplantae</taxon>
        <taxon>Streptophyta</taxon>
        <taxon>Embryophyta</taxon>
        <taxon>Tracheophyta</taxon>
        <taxon>Spermatophyta</taxon>
        <taxon>Magnoliopsida</taxon>
        <taxon>eudicotyledons</taxon>
        <taxon>Gunneridae</taxon>
        <taxon>Pentapetalae</taxon>
        <taxon>rosids</taxon>
        <taxon>fabids</taxon>
        <taxon>Fabales</taxon>
        <taxon>Fabaceae</taxon>
        <taxon>Papilionoideae</taxon>
        <taxon>50 kb inversion clade</taxon>
        <taxon>dalbergioids sensu lato</taxon>
        <taxon>Dalbergieae</taxon>
        <taxon>Pterocarpus clade</taxon>
        <taxon>Stylosanthes</taxon>
    </lineage>
</organism>
<feature type="compositionally biased region" description="Acidic residues" evidence="1">
    <location>
        <begin position="7"/>
        <end position="21"/>
    </location>
</feature>
<evidence type="ECO:0000256" key="1">
    <source>
        <dbReference type="SAM" id="MobiDB-lite"/>
    </source>
</evidence>
<feature type="region of interest" description="Disordered" evidence="1">
    <location>
        <begin position="1"/>
        <end position="21"/>
    </location>
</feature>
<comment type="caution">
    <text evidence="2">The sequence shown here is derived from an EMBL/GenBank/DDBJ whole genome shotgun (WGS) entry which is preliminary data.</text>
</comment>
<dbReference type="Proteomes" id="UP001341840">
    <property type="component" value="Unassembled WGS sequence"/>
</dbReference>
<evidence type="ECO:0000313" key="3">
    <source>
        <dbReference type="Proteomes" id="UP001341840"/>
    </source>
</evidence>
<name>A0ABU6ULH5_9FABA</name>
<dbReference type="EMBL" id="JASCZI010121395">
    <property type="protein sequence ID" value="MED6161547.1"/>
    <property type="molecule type" value="Genomic_DNA"/>
</dbReference>
<keyword evidence="3" id="KW-1185">Reference proteome</keyword>
<evidence type="ECO:0000313" key="2">
    <source>
        <dbReference type="EMBL" id="MED6161547.1"/>
    </source>
</evidence>
<feature type="compositionally biased region" description="Basic residues" evidence="1">
    <location>
        <begin position="202"/>
        <end position="223"/>
    </location>
</feature>
<feature type="compositionally biased region" description="Polar residues" evidence="1">
    <location>
        <begin position="187"/>
        <end position="199"/>
    </location>
</feature>
<dbReference type="Gene3D" id="2.40.70.10">
    <property type="entry name" value="Acid Proteases"/>
    <property type="match status" value="1"/>
</dbReference>
<dbReference type="InterPro" id="IPR021109">
    <property type="entry name" value="Peptidase_aspartic_dom_sf"/>
</dbReference>
<reference evidence="2 3" key="1">
    <citation type="journal article" date="2023" name="Plants (Basel)">
        <title>Bridging the Gap: Combining Genomics and Transcriptomics Approaches to Understand Stylosanthes scabra, an Orphan Legume from the Brazilian Caatinga.</title>
        <authorList>
            <person name="Ferreira-Neto J.R.C."/>
            <person name="da Silva M.D."/>
            <person name="Binneck E."/>
            <person name="de Melo N.F."/>
            <person name="da Silva R.H."/>
            <person name="de Melo A.L.T.M."/>
            <person name="Pandolfi V."/>
            <person name="Bustamante F.O."/>
            <person name="Brasileiro-Vidal A.C."/>
            <person name="Benko-Iseppon A.M."/>
        </authorList>
    </citation>
    <scope>NUCLEOTIDE SEQUENCE [LARGE SCALE GENOMIC DNA]</scope>
    <source>
        <tissue evidence="2">Leaves</tissue>
    </source>
</reference>